<dbReference type="GO" id="GO:0008984">
    <property type="term" value="F:protein-glutamate methylesterase activity"/>
    <property type="evidence" value="ECO:0007669"/>
    <property type="project" value="UniProtKB-EC"/>
</dbReference>
<comment type="caution">
    <text evidence="6">The sequence shown here is derived from an EMBL/GenBank/DDBJ whole genome shotgun (WGS) entry which is preliminary data.</text>
</comment>
<dbReference type="RefSeq" id="WP_204068682.1">
    <property type="nucleotide sequence ID" value="NZ_BOOJ01000069.1"/>
</dbReference>
<evidence type="ECO:0000256" key="1">
    <source>
        <dbReference type="ARBA" id="ARBA00022801"/>
    </source>
</evidence>
<dbReference type="EC" id="3.1.1.61" evidence="2"/>
<dbReference type="Pfam" id="PF01339">
    <property type="entry name" value="CheB_methylest"/>
    <property type="match status" value="1"/>
</dbReference>
<dbReference type="GO" id="GO:0005737">
    <property type="term" value="C:cytoplasm"/>
    <property type="evidence" value="ECO:0007669"/>
    <property type="project" value="InterPro"/>
</dbReference>
<keyword evidence="7" id="KW-1185">Reference proteome</keyword>
<evidence type="ECO:0000259" key="5">
    <source>
        <dbReference type="PROSITE" id="PS50122"/>
    </source>
</evidence>
<gene>
    <name evidence="6" type="ORF">Psi01_72720</name>
</gene>
<dbReference type="InterPro" id="IPR000673">
    <property type="entry name" value="Sig_transdc_resp-reg_Me-estase"/>
</dbReference>
<dbReference type="AlphaFoldDB" id="A0A8J3SPP5"/>
<evidence type="ECO:0000256" key="2">
    <source>
        <dbReference type="ARBA" id="ARBA00039140"/>
    </source>
</evidence>
<dbReference type="GO" id="GO:0006935">
    <property type="term" value="P:chemotaxis"/>
    <property type="evidence" value="ECO:0007669"/>
    <property type="project" value="UniProtKB-UniRule"/>
</dbReference>
<name>A0A8J3SPP5_9ACTN</name>
<feature type="active site" evidence="4">
    <location>
        <position position="138"/>
    </location>
</feature>
<accession>A0A8J3SPP5</accession>
<reference evidence="6 7" key="1">
    <citation type="submission" date="2021-01" db="EMBL/GenBank/DDBJ databases">
        <title>Whole genome shotgun sequence of Planobispora siamensis NBRC 107568.</title>
        <authorList>
            <person name="Komaki H."/>
            <person name="Tamura T."/>
        </authorList>
    </citation>
    <scope>NUCLEOTIDE SEQUENCE [LARGE SCALE GENOMIC DNA]</scope>
    <source>
        <strain evidence="6 7">NBRC 107568</strain>
    </source>
</reference>
<feature type="active site" evidence="4">
    <location>
        <position position="49"/>
    </location>
</feature>
<dbReference type="Proteomes" id="UP000619788">
    <property type="component" value="Unassembled WGS sequence"/>
</dbReference>
<evidence type="ECO:0000256" key="4">
    <source>
        <dbReference type="PROSITE-ProRule" id="PRU00050"/>
    </source>
</evidence>
<dbReference type="InterPro" id="IPR035909">
    <property type="entry name" value="CheB_C"/>
</dbReference>
<dbReference type="PANTHER" id="PTHR42872:SF6">
    <property type="entry name" value="PROTEIN-GLUTAMATE METHYLESTERASE_PROTEIN-GLUTAMINE GLUTAMINASE"/>
    <property type="match status" value="1"/>
</dbReference>
<dbReference type="PROSITE" id="PS50122">
    <property type="entry name" value="CHEB"/>
    <property type="match status" value="1"/>
</dbReference>
<proteinExistence type="predicted"/>
<dbReference type="Gene3D" id="3.40.50.180">
    <property type="entry name" value="Methylesterase CheB, C-terminal domain"/>
    <property type="match status" value="1"/>
</dbReference>
<dbReference type="SUPFAM" id="SSF52738">
    <property type="entry name" value="Methylesterase CheB, C-terminal domain"/>
    <property type="match status" value="1"/>
</dbReference>
<evidence type="ECO:0000313" key="7">
    <source>
        <dbReference type="Proteomes" id="UP000619788"/>
    </source>
</evidence>
<dbReference type="PANTHER" id="PTHR42872">
    <property type="entry name" value="PROTEIN-GLUTAMATE METHYLESTERASE/PROTEIN-GLUTAMINE GLUTAMINASE"/>
    <property type="match status" value="1"/>
</dbReference>
<keyword evidence="1 4" id="KW-0378">Hydrolase</keyword>
<sequence>MSATVQSTAAEGAFDMVCLTASLGGVFAYGRLMSALPVSFPAAIVLVQHRSAELPDNFPTVLGRHSALPVVTLADGQLPAAGAVHVVPAGHEATFGPDGTVTLRPKKGHRLADAMFASAAALYGSRLIAGVLSGRLDDGAAGVRHVKGAGGRVLAQHESTCQTHAYQMPASAIATGCVDFVLPLPVLADAITALVMTPGAASMMRTALPSWAQAVPPWASAPVMPAETG</sequence>
<feature type="active site" evidence="4">
    <location>
        <position position="22"/>
    </location>
</feature>
<evidence type="ECO:0000256" key="3">
    <source>
        <dbReference type="ARBA" id="ARBA00048267"/>
    </source>
</evidence>
<protein>
    <recommendedName>
        <fullName evidence="2">protein-glutamate methylesterase</fullName>
        <ecNumber evidence="2">3.1.1.61</ecNumber>
    </recommendedName>
</protein>
<dbReference type="EMBL" id="BOOJ01000069">
    <property type="protein sequence ID" value="GIH96642.1"/>
    <property type="molecule type" value="Genomic_DNA"/>
</dbReference>
<comment type="catalytic activity">
    <reaction evidence="3">
        <text>[protein]-L-glutamate 5-O-methyl ester + H2O = L-glutamyl-[protein] + methanol + H(+)</text>
        <dbReference type="Rhea" id="RHEA:23236"/>
        <dbReference type="Rhea" id="RHEA-COMP:10208"/>
        <dbReference type="Rhea" id="RHEA-COMP:10311"/>
        <dbReference type="ChEBI" id="CHEBI:15377"/>
        <dbReference type="ChEBI" id="CHEBI:15378"/>
        <dbReference type="ChEBI" id="CHEBI:17790"/>
        <dbReference type="ChEBI" id="CHEBI:29973"/>
        <dbReference type="ChEBI" id="CHEBI:82795"/>
        <dbReference type="EC" id="3.1.1.61"/>
    </reaction>
</comment>
<feature type="domain" description="CheB-type methylesterase" evidence="5">
    <location>
        <begin position="10"/>
        <end position="198"/>
    </location>
</feature>
<evidence type="ECO:0000313" key="6">
    <source>
        <dbReference type="EMBL" id="GIH96642.1"/>
    </source>
</evidence>
<organism evidence="6 7">
    <name type="scientific">Planobispora siamensis</name>
    <dbReference type="NCBI Taxonomy" id="936338"/>
    <lineage>
        <taxon>Bacteria</taxon>
        <taxon>Bacillati</taxon>
        <taxon>Actinomycetota</taxon>
        <taxon>Actinomycetes</taxon>
        <taxon>Streptosporangiales</taxon>
        <taxon>Streptosporangiaceae</taxon>
        <taxon>Planobispora</taxon>
    </lineage>
</organism>
<keyword evidence="4" id="KW-0145">Chemotaxis</keyword>
<dbReference type="GO" id="GO:0000156">
    <property type="term" value="F:phosphorelay response regulator activity"/>
    <property type="evidence" value="ECO:0007669"/>
    <property type="project" value="InterPro"/>
</dbReference>